<dbReference type="EMBL" id="JAIQZE010000005">
    <property type="protein sequence ID" value="MBZ9778599.1"/>
    <property type="molecule type" value="Genomic_DNA"/>
</dbReference>
<evidence type="ECO:0000313" key="3">
    <source>
        <dbReference type="Proteomes" id="UP001199314"/>
    </source>
</evidence>
<keyword evidence="1" id="KW-0812">Transmembrane</keyword>
<evidence type="ECO:0000313" key="2">
    <source>
        <dbReference type="EMBL" id="MBZ9778599.1"/>
    </source>
</evidence>
<dbReference type="Pfam" id="PF12650">
    <property type="entry name" value="DUF3784"/>
    <property type="match status" value="1"/>
</dbReference>
<protein>
    <submittedName>
        <fullName evidence="2">DUF3784 domain-containing protein</fullName>
    </submittedName>
</protein>
<keyword evidence="3" id="KW-1185">Reference proteome</keyword>
<accession>A0ABS7XJD3</accession>
<keyword evidence="1" id="KW-0472">Membrane</keyword>
<comment type="caution">
    <text evidence="2">The sequence shown here is derived from an EMBL/GenBank/DDBJ whole genome shotgun (WGS) entry which is preliminary data.</text>
</comment>
<dbReference type="Proteomes" id="UP001199314">
    <property type="component" value="Unassembled WGS sequence"/>
</dbReference>
<name>A0ABS7XJD3_9FLAO</name>
<dbReference type="InterPro" id="IPR017259">
    <property type="entry name" value="UCP037672"/>
</dbReference>
<dbReference type="RefSeq" id="WP_224460950.1">
    <property type="nucleotide sequence ID" value="NZ_JAIQZE010000005.1"/>
</dbReference>
<sequence>MLWFIGIVYKFRVPKLYLVKTQLMMIVPILFITLGILIKYKKMYSLIAGYNTMTEEEKQTYDVEGIATLMKNVMFGMAFIVITGLVVAYWTSNSDYEFYALGLALILGIPYLLIKSNSKTYKNR</sequence>
<feature type="transmembrane region" description="Helical" evidence="1">
    <location>
        <begin position="17"/>
        <end position="38"/>
    </location>
</feature>
<proteinExistence type="predicted"/>
<keyword evidence="1" id="KW-1133">Transmembrane helix</keyword>
<evidence type="ECO:0000256" key="1">
    <source>
        <dbReference type="SAM" id="Phobius"/>
    </source>
</evidence>
<feature type="transmembrane region" description="Helical" evidence="1">
    <location>
        <begin position="96"/>
        <end position="114"/>
    </location>
</feature>
<reference evidence="3" key="1">
    <citation type="submission" date="2023-07" db="EMBL/GenBank/DDBJ databases">
        <title>Novel species isolated from saline lakes on Tibetan Plateau.</title>
        <authorList>
            <person name="Lu H."/>
        </authorList>
    </citation>
    <scope>NUCLEOTIDE SEQUENCE [LARGE SCALE GENOMIC DNA]</scope>
    <source>
        <strain evidence="3">CAK8W</strain>
    </source>
</reference>
<organism evidence="2 3">
    <name type="scientific">Psychroflexus longus</name>
    <dbReference type="NCBI Taxonomy" id="2873596"/>
    <lineage>
        <taxon>Bacteria</taxon>
        <taxon>Pseudomonadati</taxon>
        <taxon>Bacteroidota</taxon>
        <taxon>Flavobacteriia</taxon>
        <taxon>Flavobacteriales</taxon>
        <taxon>Flavobacteriaceae</taxon>
        <taxon>Psychroflexus</taxon>
    </lineage>
</organism>
<gene>
    <name evidence="2" type="ORF">LB452_06655</name>
</gene>
<feature type="transmembrane region" description="Helical" evidence="1">
    <location>
        <begin position="73"/>
        <end position="90"/>
    </location>
</feature>